<sequence>MNDATHITTSVMRRIDMKRTLTILAVTAMLAGLLATNAFARGPGYGGCPGFGGGPVVMTPEQQQAFETIMDEHQKKMFELRQEMWARQTELDALQGNDPKRIQTLVAEMKDLRAKAFAEREVLTKKLEDAGIDAPAFGGRGGKRGGRGGGCDCDGPTFGKRGGPGGPGGRG</sequence>
<dbReference type="STRING" id="1121439.dsat_0605"/>
<dbReference type="EMBL" id="ATHI01000026">
    <property type="protein sequence ID" value="EPR33164.1"/>
    <property type="molecule type" value="Genomic_DNA"/>
</dbReference>
<dbReference type="AlphaFoldDB" id="S7UH49"/>
<comment type="caution">
    <text evidence="2">The sequence shown here is derived from an EMBL/GenBank/DDBJ whole genome shotgun (WGS) entry which is preliminary data.</text>
</comment>
<gene>
    <name evidence="2" type="ORF">dsat_0605</name>
</gene>
<feature type="compositionally biased region" description="Gly residues" evidence="1">
    <location>
        <begin position="160"/>
        <end position="171"/>
    </location>
</feature>
<name>S7UH49_9BACT</name>
<protein>
    <submittedName>
        <fullName evidence="2">Heavy-metal resistance protein</fullName>
    </submittedName>
</protein>
<evidence type="ECO:0000256" key="1">
    <source>
        <dbReference type="SAM" id="MobiDB-lite"/>
    </source>
</evidence>
<dbReference type="Pfam" id="PF13801">
    <property type="entry name" value="Metal_resist"/>
    <property type="match status" value="1"/>
</dbReference>
<keyword evidence="3" id="KW-1185">Reference proteome</keyword>
<dbReference type="eggNOG" id="COG3678">
    <property type="taxonomic scope" value="Bacteria"/>
</dbReference>
<feature type="region of interest" description="Disordered" evidence="1">
    <location>
        <begin position="136"/>
        <end position="171"/>
    </location>
</feature>
<dbReference type="PATRIC" id="fig|1121439.3.peg.1962"/>
<organism evidence="2 3">
    <name type="scientific">Alkalidesulfovibrio alkalitolerans DSM 16529</name>
    <dbReference type="NCBI Taxonomy" id="1121439"/>
    <lineage>
        <taxon>Bacteria</taxon>
        <taxon>Pseudomonadati</taxon>
        <taxon>Thermodesulfobacteriota</taxon>
        <taxon>Desulfovibrionia</taxon>
        <taxon>Desulfovibrionales</taxon>
        <taxon>Desulfovibrionaceae</taxon>
        <taxon>Alkalidesulfovibrio</taxon>
    </lineage>
</organism>
<evidence type="ECO:0000313" key="2">
    <source>
        <dbReference type="EMBL" id="EPR33164.1"/>
    </source>
</evidence>
<dbReference type="Gene3D" id="1.20.120.1490">
    <property type="match status" value="1"/>
</dbReference>
<proteinExistence type="predicted"/>
<accession>S7UH49</accession>
<dbReference type="Proteomes" id="UP000014975">
    <property type="component" value="Unassembled WGS sequence"/>
</dbReference>
<reference evidence="2 3" key="1">
    <citation type="journal article" date="2013" name="Genome Announc.">
        <title>Draft genome sequences for three mercury-methylating, sulfate-reducing bacteria.</title>
        <authorList>
            <person name="Brown S.D."/>
            <person name="Hurt R.A.Jr."/>
            <person name="Gilmour C.C."/>
            <person name="Elias D.A."/>
        </authorList>
    </citation>
    <scope>NUCLEOTIDE SEQUENCE [LARGE SCALE GENOMIC DNA]</scope>
    <source>
        <strain evidence="2 3">DSM 16529</strain>
    </source>
</reference>
<evidence type="ECO:0000313" key="3">
    <source>
        <dbReference type="Proteomes" id="UP000014975"/>
    </source>
</evidence>
<dbReference type="InterPro" id="IPR025961">
    <property type="entry name" value="Metal_resist"/>
</dbReference>